<evidence type="ECO:0000256" key="3">
    <source>
        <dbReference type="ARBA" id="ARBA00022598"/>
    </source>
</evidence>
<dbReference type="Pfam" id="PF02786">
    <property type="entry name" value="CPSase_L_D2"/>
    <property type="match status" value="1"/>
</dbReference>
<dbReference type="Pfam" id="PF02785">
    <property type="entry name" value="Biotin_carb_C"/>
    <property type="match status" value="1"/>
</dbReference>
<reference evidence="12" key="1">
    <citation type="submission" date="2020-02" db="EMBL/GenBank/DDBJ databases">
        <authorList>
            <person name="Meier V. D."/>
        </authorList>
    </citation>
    <scope>NUCLEOTIDE SEQUENCE</scope>
    <source>
        <strain evidence="12">AVDCRST_MAG66</strain>
    </source>
</reference>
<evidence type="ECO:0000256" key="4">
    <source>
        <dbReference type="ARBA" id="ARBA00022741"/>
    </source>
</evidence>
<dbReference type="PANTHER" id="PTHR48095:SF2">
    <property type="entry name" value="BIOTIN CARBOXYLASE, CHLOROPLASTIC"/>
    <property type="match status" value="1"/>
</dbReference>
<comment type="function">
    <text evidence="1">This protein is a component of the acetyl coenzyme A carboxylase complex; first, biotin carboxylase catalyzes the carboxylation of the carrier protein and then the transcarboxylase transfers the carboxyl group to form malonyl-CoA.</text>
</comment>
<dbReference type="InterPro" id="IPR011764">
    <property type="entry name" value="Biotin_carboxylation_dom"/>
</dbReference>
<accession>A0A6J4QR14</accession>
<evidence type="ECO:0000256" key="2">
    <source>
        <dbReference type="ARBA" id="ARBA00013263"/>
    </source>
</evidence>
<dbReference type="SUPFAM" id="SSF52440">
    <property type="entry name" value="PreATP-grasp domain"/>
    <property type="match status" value="1"/>
</dbReference>
<dbReference type="InterPro" id="IPR011761">
    <property type="entry name" value="ATP-grasp"/>
</dbReference>
<evidence type="ECO:0000256" key="1">
    <source>
        <dbReference type="ARBA" id="ARBA00003761"/>
    </source>
</evidence>
<dbReference type="SMART" id="SM00878">
    <property type="entry name" value="Biotin_carb_C"/>
    <property type="match status" value="1"/>
</dbReference>
<dbReference type="AlphaFoldDB" id="A0A6J4QR14"/>
<feature type="domain" description="Biotin carboxylation" evidence="11">
    <location>
        <begin position="4"/>
        <end position="450"/>
    </location>
</feature>
<dbReference type="SUPFAM" id="SSF51246">
    <property type="entry name" value="Rudiment single hybrid motif"/>
    <property type="match status" value="1"/>
</dbReference>
<dbReference type="InterPro" id="IPR011054">
    <property type="entry name" value="Rudment_hybrid_motif"/>
</dbReference>
<evidence type="ECO:0000256" key="8">
    <source>
        <dbReference type="PROSITE-ProRule" id="PRU00409"/>
    </source>
</evidence>
<dbReference type="GO" id="GO:0046872">
    <property type="term" value="F:metal ion binding"/>
    <property type="evidence" value="ECO:0007669"/>
    <property type="project" value="InterPro"/>
</dbReference>
<evidence type="ECO:0000313" key="12">
    <source>
        <dbReference type="EMBL" id="CAA9447983.1"/>
    </source>
</evidence>
<dbReference type="PROSITE" id="PS50979">
    <property type="entry name" value="BC"/>
    <property type="match status" value="1"/>
</dbReference>
<organism evidence="12">
    <name type="scientific">uncultured Pseudonocardia sp</name>
    <dbReference type="NCBI Taxonomy" id="211455"/>
    <lineage>
        <taxon>Bacteria</taxon>
        <taxon>Bacillati</taxon>
        <taxon>Actinomycetota</taxon>
        <taxon>Actinomycetes</taxon>
        <taxon>Pseudonocardiales</taxon>
        <taxon>Pseudonocardiaceae</taxon>
        <taxon>Pseudonocardia</taxon>
        <taxon>environmental samples</taxon>
    </lineage>
</organism>
<dbReference type="Pfam" id="PF00289">
    <property type="entry name" value="Biotin_carb_N"/>
    <property type="match status" value="1"/>
</dbReference>
<dbReference type="EC" id="6.3.4.14" evidence="2"/>
<proteinExistence type="predicted"/>
<dbReference type="EMBL" id="CADCUS010000622">
    <property type="protein sequence ID" value="CAA9447983.1"/>
    <property type="molecule type" value="Genomic_DNA"/>
</dbReference>
<dbReference type="InterPro" id="IPR005479">
    <property type="entry name" value="CPAse_ATP-bd"/>
</dbReference>
<dbReference type="InterPro" id="IPR005481">
    <property type="entry name" value="BC-like_N"/>
</dbReference>
<keyword evidence="3 12" id="KW-0436">Ligase</keyword>
<evidence type="ECO:0000256" key="7">
    <source>
        <dbReference type="ARBA" id="ARBA00048600"/>
    </source>
</evidence>
<evidence type="ECO:0000256" key="6">
    <source>
        <dbReference type="ARBA" id="ARBA00023267"/>
    </source>
</evidence>
<evidence type="ECO:0000259" key="10">
    <source>
        <dbReference type="PROSITE" id="PS50975"/>
    </source>
</evidence>
<gene>
    <name evidence="12" type="ORF">AVDCRST_MAG66-4872</name>
</gene>
<feature type="region of interest" description="Disordered" evidence="9">
    <location>
        <begin position="446"/>
        <end position="472"/>
    </location>
</feature>
<feature type="domain" description="ATP-grasp" evidence="10">
    <location>
        <begin position="123"/>
        <end position="319"/>
    </location>
</feature>
<evidence type="ECO:0000256" key="5">
    <source>
        <dbReference type="ARBA" id="ARBA00022840"/>
    </source>
</evidence>
<dbReference type="GO" id="GO:0005524">
    <property type="term" value="F:ATP binding"/>
    <property type="evidence" value="ECO:0007669"/>
    <property type="project" value="UniProtKB-UniRule"/>
</dbReference>
<dbReference type="PROSITE" id="PS50975">
    <property type="entry name" value="ATP_GRASP"/>
    <property type="match status" value="1"/>
</dbReference>
<dbReference type="GO" id="GO:0004075">
    <property type="term" value="F:biotin carboxylase activity"/>
    <property type="evidence" value="ECO:0007669"/>
    <property type="project" value="UniProtKB-EC"/>
</dbReference>
<dbReference type="FunFam" id="3.40.50.20:FF:000010">
    <property type="entry name" value="Propionyl-CoA carboxylase subunit alpha"/>
    <property type="match status" value="1"/>
</dbReference>
<name>A0A6J4QR14_9PSEU</name>
<evidence type="ECO:0000259" key="11">
    <source>
        <dbReference type="PROSITE" id="PS50979"/>
    </source>
</evidence>
<keyword evidence="4 8" id="KW-0547">Nucleotide-binding</keyword>
<dbReference type="NCBIfam" id="NF006367">
    <property type="entry name" value="PRK08591.1"/>
    <property type="match status" value="1"/>
</dbReference>
<evidence type="ECO:0000256" key="9">
    <source>
        <dbReference type="SAM" id="MobiDB-lite"/>
    </source>
</evidence>
<comment type="catalytic activity">
    <reaction evidence="7">
        <text>N(6)-biotinyl-L-lysyl-[protein] + hydrogencarbonate + ATP = N(6)-carboxybiotinyl-L-lysyl-[protein] + ADP + phosphate + H(+)</text>
        <dbReference type="Rhea" id="RHEA:13501"/>
        <dbReference type="Rhea" id="RHEA-COMP:10505"/>
        <dbReference type="Rhea" id="RHEA-COMP:10506"/>
        <dbReference type="ChEBI" id="CHEBI:15378"/>
        <dbReference type="ChEBI" id="CHEBI:17544"/>
        <dbReference type="ChEBI" id="CHEBI:30616"/>
        <dbReference type="ChEBI" id="CHEBI:43474"/>
        <dbReference type="ChEBI" id="CHEBI:83144"/>
        <dbReference type="ChEBI" id="CHEBI:83145"/>
        <dbReference type="ChEBI" id="CHEBI:456216"/>
        <dbReference type="EC" id="6.3.4.14"/>
    </reaction>
</comment>
<dbReference type="InterPro" id="IPR005482">
    <property type="entry name" value="Biotin_COase_C"/>
</dbReference>
<dbReference type="PANTHER" id="PTHR48095">
    <property type="entry name" value="PYRUVATE CARBOXYLASE SUBUNIT A"/>
    <property type="match status" value="1"/>
</dbReference>
<dbReference type="InterPro" id="IPR051602">
    <property type="entry name" value="ACC_Biotin_Carboxylase"/>
</dbReference>
<keyword evidence="5 8" id="KW-0067">ATP-binding</keyword>
<protein>
    <recommendedName>
        <fullName evidence="2">biotin carboxylase</fullName>
        <ecNumber evidence="2">6.3.4.14</ecNumber>
    </recommendedName>
</protein>
<dbReference type="SUPFAM" id="SSF56059">
    <property type="entry name" value="Glutathione synthetase ATP-binding domain-like"/>
    <property type="match status" value="1"/>
</dbReference>
<dbReference type="Gene3D" id="3.30.470.20">
    <property type="entry name" value="ATP-grasp fold, B domain"/>
    <property type="match status" value="1"/>
</dbReference>
<dbReference type="InterPro" id="IPR016185">
    <property type="entry name" value="PreATP-grasp_dom_sf"/>
</dbReference>
<keyword evidence="6" id="KW-0092">Biotin</keyword>
<sequence length="472" mass="50349">MRRRIGTVLVANRGEIALRVVRTCREMGIRTVVVHSTIDRDSAAVRLADRAVQIGPAAPRRSYLYPPAIIEAALLTGADAVHPGYGFLSEDPEFAEICARNGLVFIGPRPGVMARLGDKVLARQTMAAAGVPVLPGTLHPVSTMAEVLAEARLIGLPLIVKAAAGGGGRGMTVVRRWEDLLAAVRNTRATAQVVFGDGRVYLERYWEGARHVEVQVLADEHGNVVHLGDRDCSVQRRHQKLVEETPAPGLAPELAGTLADAAVRGARAAGYTGAGTFEFLVDGDRAAFIEANCRIQVEHPVTEMVTGVDLVREQLLVASGAPLSMGQDDIRPRGVAVECRVNAEDPSRHFAPCPGALTEFVPPGGPFVRVDTAAFPGWRIAPEYDSLLAKVIVWAPERPAALARMARALAEFRIAGAGIRTTAELLVEVMADPEFRAGTHTTSLLDAMNGASGLSGRRRSEPALSRRPSAGP</sequence>